<dbReference type="InterPro" id="IPR001129">
    <property type="entry name" value="Membr-assoc_MAPEG"/>
</dbReference>
<dbReference type="InterPro" id="IPR023352">
    <property type="entry name" value="MAPEG-like_dom_sf"/>
</dbReference>
<keyword evidence="4 5" id="KW-0472">Membrane</keyword>
<comment type="caution">
    <text evidence="6">The sequence shown here is derived from an EMBL/GenBank/DDBJ whole genome shotgun (WGS) entry which is preliminary data.</text>
</comment>
<dbReference type="SUPFAM" id="SSF161084">
    <property type="entry name" value="MAPEG domain-like"/>
    <property type="match status" value="1"/>
</dbReference>
<feature type="transmembrane region" description="Helical" evidence="5">
    <location>
        <begin position="60"/>
        <end position="84"/>
    </location>
</feature>
<evidence type="ECO:0000256" key="5">
    <source>
        <dbReference type="SAM" id="Phobius"/>
    </source>
</evidence>
<organism evidence="6 7">
    <name type="scientific">Thiohalorhabdus methylotrophus</name>
    <dbReference type="NCBI Taxonomy" id="3242694"/>
    <lineage>
        <taxon>Bacteria</taxon>
        <taxon>Pseudomonadati</taxon>
        <taxon>Pseudomonadota</taxon>
        <taxon>Gammaproteobacteria</taxon>
        <taxon>Thiohalorhabdales</taxon>
        <taxon>Thiohalorhabdaceae</taxon>
        <taxon>Thiohalorhabdus</taxon>
    </lineage>
</organism>
<feature type="transmembrane region" description="Helical" evidence="5">
    <location>
        <begin position="104"/>
        <end position="126"/>
    </location>
</feature>
<keyword evidence="3 5" id="KW-1133">Transmembrane helix</keyword>
<sequence>MQVVALYGALLALGFVALSIRTLSLRRRLRIPVGDGENPLLARAIRAHANFSEYVPLALLLLYFVESVGASGWLMHGLGLMLVVGRSVHAVGVSRVSEDYRFRVFGMALTFTTLIVCSLYLLWGFAVEAL</sequence>
<dbReference type="Pfam" id="PF01124">
    <property type="entry name" value="MAPEG"/>
    <property type="match status" value="1"/>
</dbReference>
<dbReference type="Proteomes" id="UP001575181">
    <property type="component" value="Unassembled WGS sequence"/>
</dbReference>
<name>A0ABV4TYR5_9GAMM</name>
<gene>
    <name evidence="6" type="ORF">ACERLL_16715</name>
</gene>
<keyword evidence="2 5" id="KW-0812">Transmembrane</keyword>
<reference evidence="6 7" key="1">
    <citation type="submission" date="2024-08" db="EMBL/GenBank/DDBJ databases">
        <title>Whole-genome sequencing of halo(alkali)philic microorganisms from hypersaline lakes.</title>
        <authorList>
            <person name="Sorokin D.Y."/>
            <person name="Merkel A.Y."/>
            <person name="Messina E."/>
            <person name="Yakimov M."/>
        </authorList>
    </citation>
    <scope>NUCLEOTIDE SEQUENCE [LARGE SCALE GENOMIC DNA]</scope>
    <source>
        <strain evidence="6 7">Cl-TMA</strain>
    </source>
</reference>
<comment type="subcellular location">
    <subcellularLocation>
        <location evidence="1">Membrane</location>
    </subcellularLocation>
</comment>
<evidence type="ECO:0000313" key="6">
    <source>
        <dbReference type="EMBL" id="MFA9462452.1"/>
    </source>
</evidence>
<dbReference type="PANTHER" id="PTHR35814">
    <property type="match status" value="1"/>
</dbReference>
<accession>A0ABV4TYR5</accession>
<proteinExistence type="predicted"/>
<dbReference type="RefSeq" id="WP_373657241.1">
    <property type="nucleotide sequence ID" value="NZ_JBGUAW010000014.1"/>
</dbReference>
<evidence type="ECO:0000256" key="3">
    <source>
        <dbReference type="ARBA" id="ARBA00022989"/>
    </source>
</evidence>
<evidence type="ECO:0000256" key="4">
    <source>
        <dbReference type="ARBA" id="ARBA00023136"/>
    </source>
</evidence>
<evidence type="ECO:0000313" key="7">
    <source>
        <dbReference type="Proteomes" id="UP001575181"/>
    </source>
</evidence>
<dbReference type="Gene3D" id="1.20.120.550">
    <property type="entry name" value="Membrane associated eicosanoid/glutathione metabolism-like domain"/>
    <property type="match status" value="1"/>
</dbReference>
<evidence type="ECO:0000256" key="1">
    <source>
        <dbReference type="ARBA" id="ARBA00004370"/>
    </source>
</evidence>
<keyword evidence="7" id="KW-1185">Reference proteome</keyword>
<dbReference type="EMBL" id="JBGUAW010000014">
    <property type="protein sequence ID" value="MFA9462452.1"/>
    <property type="molecule type" value="Genomic_DNA"/>
</dbReference>
<dbReference type="PANTHER" id="PTHR35814:SF1">
    <property type="entry name" value="GLUTATHIONE S-TRANSFERASE-RELATED"/>
    <property type="match status" value="1"/>
</dbReference>
<evidence type="ECO:0000256" key="2">
    <source>
        <dbReference type="ARBA" id="ARBA00022692"/>
    </source>
</evidence>
<protein>
    <submittedName>
        <fullName evidence="6">MAPEG family protein</fullName>
    </submittedName>
</protein>